<organism evidence="8 9">
    <name type="scientific">Paenibacillus lentus</name>
    <dbReference type="NCBI Taxonomy" id="1338368"/>
    <lineage>
        <taxon>Bacteria</taxon>
        <taxon>Bacillati</taxon>
        <taxon>Bacillota</taxon>
        <taxon>Bacilli</taxon>
        <taxon>Bacillales</taxon>
        <taxon>Paenibacillaceae</taxon>
        <taxon>Paenibacillus</taxon>
    </lineage>
</organism>
<dbReference type="AlphaFoldDB" id="A0A3Q8S4M7"/>
<dbReference type="EMBL" id="CP034248">
    <property type="protein sequence ID" value="AZK46409.1"/>
    <property type="molecule type" value="Genomic_DNA"/>
</dbReference>
<dbReference type="KEGG" id="plen:EIM92_09670"/>
<comment type="similarity">
    <text evidence="1">Belongs to the 'phage' integrase family.</text>
</comment>
<evidence type="ECO:0000313" key="8">
    <source>
        <dbReference type="EMBL" id="AZK46409.1"/>
    </source>
</evidence>
<protein>
    <submittedName>
        <fullName evidence="8">Site-specific integrase</fullName>
    </submittedName>
</protein>
<dbReference type="PROSITE" id="PS51898">
    <property type="entry name" value="TYR_RECOMBINASE"/>
    <property type="match status" value="1"/>
</dbReference>
<name>A0A3Q8S4M7_9BACL</name>
<dbReference type="Gene3D" id="1.10.150.130">
    <property type="match status" value="1"/>
</dbReference>
<evidence type="ECO:0000259" key="7">
    <source>
        <dbReference type="PROSITE" id="PS51900"/>
    </source>
</evidence>
<dbReference type="GO" id="GO:0003677">
    <property type="term" value="F:DNA binding"/>
    <property type="evidence" value="ECO:0007669"/>
    <property type="project" value="UniProtKB-UniRule"/>
</dbReference>
<accession>A0A3Q8S4M7</accession>
<dbReference type="Proteomes" id="UP000273145">
    <property type="component" value="Chromosome"/>
</dbReference>
<dbReference type="CDD" id="cd01189">
    <property type="entry name" value="INT_ICEBs1_C_like"/>
    <property type="match status" value="1"/>
</dbReference>
<keyword evidence="2" id="KW-0229">DNA integration</keyword>
<dbReference type="SUPFAM" id="SSF56349">
    <property type="entry name" value="DNA breaking-rejoining enzymes"/>
    <property type="match status" value="1"/>
</dbReference>
<feature type="domain" description="Core-binding (CB)" evidence="7">
    <location>
        <begin position="71"/>
        <end position="153"/>
    </location>
</feature>
<dbReference type="GO" id="GO:0006310">
    <property type="term" value="P:DNA recombination"/>
    <property type="evidence" value="ECO:0007669"/>
    <property type="project" value="UniProtKB-KW"/>
</dbReference>
<keyword evidence="4" id="KW-0233">DNA recombination</keyword>
<dbReference type="InterPro" id="IPR002104">
    <property type="entry name" value="Integrase_catalytic"/>
</dbReference>
<gene>
    <name evidence="8" type="ORF">EIM92_09670</name>
</gene>
<evidence type="ECO:0000256" key="4">
    <source>
        <dbReference type="ARBA" id="ARBA00023172"/>
    </source>
</evidence>
<dbReference type="PANTHER" id="PTHR30629:SF2">
    <property type="entry name" value="PROPHAGE INTEGRASE INTS-RELATED"/>
    <property type="match status" value="1"/>
</dbReference>
<dbReference type="PANTHER" id="PTHR30629">
    <property type="entry name" value="PROPHAGE INTEGRASE"/>
    <property type="match status" value="1"/>
</dbReference>
<evidence type="ECO:0000259" key="6">
    <source>
        <dbReference type="PROSITE" id="PS51898"/>
    </source>
</evidence>
<dbReference type="InterPro" id="IPR004107">
    <property type="entry name" value="Integrase_SAM-like_N"/>
</dbReference>
<evidence type="ECO:0000256" key="3">
    <source>
        <dbReference type="ARBA" id="ARBA00023125"/>
    </source>
</evidence>
<feature type="domain" description="Tyr recombinase" evidence="6">
    <location>
        <begin position="183"/>
        <end position="335"/>
    </location>
</feature>
<dbReference type="OrthoDB" id="9803188at2"/>
<evidence type="ECO:0000256" key="1">
    <source>
        <dbReference type="ARBA" id="ARBA00008857"/>
    </source>
</evidence>
<dbReference type="Pfam" id="PF14659">
    <property type="entry name" value="Phage_int_SAM_3"/>
    <property type="match status" value="1"/>
</dbReference>
<keyword evidence="9" id="KW-1185">Reference proteome</keyword>
<dbReference type="InterPro" id="IPR044068">
    <property type="entry name" value="CB"/>
</dbReference>
<dbReference type="GO" id="GO:0015074">
    <property type="term" value="P:DNA integration"/>
    <property type="evidence" value="ECO:0007669"/>
    <property type="project" value="UniProtKB-KW"/>
</dbReference>
<dbReference type="RefSeq" id="WP_125082468.1">
    <property type="nucleotide sequence ID" value="NZ_CP034248.1"/>
</dbReference>
<reference evidence="8 9" key="1">
    <citation type="submission" date="2018-11" db="EMBL/GenBank/DDBJ databases">
        <title>Genome sequencing of Paenibacillus lentus DSM25539(T).</title>
        <authorList>
            <person name="Kook J.-K."/>
            <person name="Park S.-N."/>
            <person name="Lim Y.K."/>
        </authorList>
    </citation>
    <scope>NUCLEOTIDE SEQUENCE [LARGE SCALE GENOMIC DNA]</scope>
    <source>
        <strain evidence="8 9">DSM 25539</strain>
    </source>
</reference>
<evidence type="ECO:0000313" key="9">
    <source>
        <dbReference type="Proteomes" id="UP000273145"/>
    </source>
</evidence>
<dbReference type="InterPro" id="IPR011010">
    <property type="entry name" value="DNA_brk_join_enz"/>
</dbReference>
<proteinExistence type="inferred from homology"/>
<dbReference type="PROSITE" id="PS51900">
    <property type="entry name" value="CB"/>
    <property type="match status" value="1"/>
</dbReference>
<evidence type="ECO:0000256" key="5">
    <source>
        <dbReference type="PROSITE-ProRule" id="PRU01248"/>
    </source>
</evidence>
<dbReference type="InterPro" id="IPR050808">
    <property type="entry name" value="Phage_Integrase"/>
</dbReference>
<keyword evidence="3 5" id="KW-0238">DNA-binding</keyword>
<evidence type="ECO:0000256" key="2">
    <source>
        <dbReference type="ARBA" id="ARBA00022908"/>
    </source>
</evidence>
<dbReference type="InterPro" id="IPR013762">
    <property type="entry name" value="Integrase-like_cat_sf"/>
</dbReference>
<sequence>MLLYASYKKIPAKNKQGYKWICTLEGPPDPVTGKRKQIPRRGDTQKEAYDRAKAELKKLKEGIDTKKIKKLTFEVVAWEWLKTYSKGKVKPGTIRIKEKEIKILLRYIAEAQIDKVTHKQYQNILNDLDDKDYARNSIQGVHVTANMIMKYAIKNKMRSDNPCTGAVIPEKILTVEEIENPSIEDEFLEKNELTEFLEAVYHHGMDMDLERFYLLAFSGMHSGELCALKWTDVNFETNQIRITKTLYNENNNMKLYKLVPPKTTGSIRTIDIDESIMNLLKAFWERQHQIMAENKKLIPDFHDANEKIRIHFANILNFKFDHHEKEQTQGVLQEM</sequence>
<dbReference type="InterPro" id="IPR010998">
    <property type="entry name" value="Integrase_recombinase_N"/>
</dbReference>
<dbReference type="Gene3D" id="1.10.443.10">
    <property type="entry name" value="Intergrase catalytic core"/>
    <property type="match status" value="1"/>
</dbReference>